<evidence type="ECO:0000313" key="1">
    <source>
        <dbReference type="EMBL" id="SFN15798.1"/>
    </source>
</evidence>
<accession>A0A1I4WPV3</accession>
<dbReference type="AlphaFoldDB" id="A0A1I4WPV3"/>
<keyword evidence="2" id="KW-1185">Reference proteome</keyword>
<protein>
    <submittedName>
        <fullName evidence="1">Uncharacterized protein</fullName>
    </submittedName>
</protein>
<organism evidence="1 2">
    <name type="scientific">Chryseobacterium oleae</name>
    <dbReference type="NCBI Taxonomy" id="491207"/>
    <lineage>
        <taxon>Bacteria</taxon>
        <taxon>Pseudomonadati</taxon>
        <taxon>Bacteroidota</taxon>
        <taxon>Flavobacteriia</taxon>
        <taxon>Flavobacteriales</taxon>
        <taxon>Weeksellaceae</taxon>
        <taxon>Chryseobacterium group</taxon>
        <taxon>Chryseobacterium</taxon>
    </lineage>
</organism>
<gene>
    <name evidence="1" type="ORF">SAMN05421594_1438</name>
</gene>
<name>A0A1I4WPV3_CHROL</name>
<evidence type="ECO:0000313" key="2">
    <source>
        <dbReference type="Proteomes" id="UP000198769"/>
    </source>
</evidence>
<dbReference type="EMBL" id="FOVD01000001">
    <property type="protein sequence ID" value="SFN15798.1"/>
    <property type="molecule type" value="Genomic_DNA"/>
</dbReference>
<dbReference type="Proteomes" id="UP000198769">
    <property type="component" value="Unassembled WGS sequence"/>
</dbReference>
<reference evidence="2" key="1">
    <citation type="submission" date="2016-10" db="EMBL/GenBank/DDBJ databases">
        <authorList>
            <person name="Varghese N."/>
            <person name="Submissions S."/>
        </authorList>
    </citation>
    <scope>NUCLEOTIDE SEQUENCE [LARGE SCALE GENOMIC DNA]</scope>
    <source>
        <strain evidence="2">DSM 25575</strain>
    </source>
</reference>
<dbReference type="RefSeq" id="WP_090023819.1">
    <property type="nucleotide sequence ID" value="NZ_FOVD01000001.1"/>
</dbReference>
<proteinExistence type="predicted"/>
<sequence>MADLSFDEFSNAFKKMLINRYFWSVNDAYHFDSEKLKAPYNEGLDRHNAYFKIFNIEQDLIR</sequence>